<dbReference type="AlphaFoldDB" id="A0A6J7EZ09"/>
<comment type="cofactor">
    <cofactor evidence="2">
        <name>[4Fe-4S] cluster</name>
        <dbReference type="ChEBI" id="CHEBI:49883"/>
    </cofactor>
</comment>
<evidence type="ECO:0000256" key="9">
    <source>
        <dbReference type="ARBA" id="ARBA00023014"/>
    </source>
</evidence>
<keyword evidence="6" id="KW-0479">Metal-binding</keyword>
<dbReference type="SUPFAM" id="SSF51395">
    <property type="entry name" value="FMN-linked oxidoreductases"/>
    <property type="match status" value="1"/>
</dbReference>
<dbReference type="SUPFAM" id="SSF51905">
    <property type="entry name" value="FAD/NAD(P)-binding domain"/>
    <property type="match status" value="1"/>
</dbReference>
<dbReference type="GO" id="GO:0046872">
    <property type="term" value="F:metal ion binding"/>
    <property type="evidence" value="ECO:0007669"/>
    <property type="project" value="UniProtKB-KW"/>
</dbReference>
<evidence type="ECO:0000256" key="7">
    <source>
        <dbReference type="ARBA" id="ARBA00023002"/>
    </source>
</evidence>
<dbReference type="GO" id="GO:0051536">
    <property type="term" value="F:iron-sulfur cluster binding"/>
    <property type="evidence" value="ECO:0007669"/>
    <property type="project" value="UniProtKB-KW"/>
</dbReference>
<evidence type="ECO:0000256" key="6">
    <source>
        <dbReference type="ARBA" id="ARBA00022723"/>
    </source>
</evidence>
<protein>
    <submittedName>
        <fullName evidence="12">Unannotated protein</fullName>
    </submittedName>
</protein>
<evidence type="ECO:0000256" key="2">
    <source>
        <dbReference type="ARBA" id="ARBA00001966"/>
    </source>
</evidence>
<dbReference type="InterPro" id="IPR051793">
    <property type="entry name" value="NADH:flavin_oxidoreductase"/>
</dbReference>
<evidence type="ECO:0000259" key="11">
    <source>
        <dbReference type="Pfam" id="PF07992"/>
    </source>
</evidence>
<keyword evidence="4" id="KW-0285">Flavoprotein</keyword>
<reference evidence="12" key="1">
    <citation type="submission" date="2020-05" db="EMBL/GenBank/DDBJ databases">
        <authorList>
            <person name="Chiriac C."/>
            <person name="Salcher M."/>
            <person name="Ghai R."/>
            <person name="Kavagutti S V."/>
        </authorList>
    </citation>
    <scope>NUCLEOTIDE SEQUENCE</scope>
</reference>
<proteinExistence type="inferred from homology"/>
<keyword evidence="9" id="KW-0411">Iron-sulfur</keyword>
<comment type="similarity">
    <text evidence="3">In the N-terminal section; belongs to the NADH:flavin oxidoreductase/NADH oxidase family.</text>
</comment>
<evidence type="ECO:0000256" key="1">
    <source>
        <dbReference type="ARBA" id="ARBA00001917"/>
    </source>
</evidence>
<evidence type="ECO:0000256" key="8">
    <source>
        <dbReference type="ARBA" id="ARBA00023004"/>
    </source>
</evidence>
<dbReference type="InterPro" id="IPR013785">
    <property type="entry name" value="Aldolase_TIM"/>
</dbReference>
<dbReference type="PRINTS" id="PR00411">
    <property type="entry name" value="PNDRDTASEI"/>
</dbReference>
<dbReference type="EMBL" id="CAFBLP010000069">
    <property type="protein sequence ID" value="CAB4886415.1"/>
    <property type="molecule type" value="Genomic_DNA"/>
</dbReference>
<evidence type="ECO:0000256" key="3">
    <source>
        <dbReference type="ARBA" id="ARBA00011048"/>
    </source>
</evidence>
<dbReference type="InterPro" id="IPR023753">
    <property type="entry name" value="FAD/NAD-binding_dom"/>
</dbReference>
<dbReference type="Pfam" id="PF07992">
    <property type="entry name" value="Pyr_redox_2"/>
    <property type="match status" value="2"/>
</dbReference>
<dbReference type="Pfam" id="PF00724">
    <property type="entry name" value="Oxidored_FMN"/>
    <property type="match status" value="1"/>
</dbReference>
<dbReference type="PRINTS" id="PR00368">
    <property type="entry name" value="FADPNR"/>
</dbReference>
<accession>A0A6J7EZ09</accession>
<evidence type="ECO:0000256" key="4">
    <source>
        <dbReference type="ARBA" id="ARBA00022630"/>
    </source>
</evidence>
<sequence>MTDFATLLSPATIGALTLPNRVILPAMDMNHCDEGVITAAEVEHYAARAAGGCAMVITGASAVSWPLGATTRKQPGLSDDRFLPGLRALADGVHAGGGLLCVQLVHHGKVASVDSADGRPQLVPNPPPGHMDLSSLVDNPIEELMGLASASQGKPATYRSATADDLLWVTSQFADAAARVQAAGGDAVEIHGAHGYLISTFLSAAYNLRTDGYGGSLENRSRLLVEVIRAVRDRVGVGFPILVRLNGCEYGIDGGITPDETAATAQLAEAAGADAIHVSANAVNPFRDFTLGPLPAEVGQYRAMTATVKRAVGIPVIAVGRLLPEVAEEMLVAGECDFVSMGRQQLADAELVHKLATGQRGSIRPCINCYVCVEQNFFEAAPRCAVNPSLGNESATAAQIRPATTRQHVVVVGGGPGGMETARIAAQRGHRVTLLDRSDRLGGTMWFSQLTTPANEQLVEWLTHEVARNGVDVRLGTSATVQSISALQPDVVVVATGAKRGRLTVPGGDLGHVRSGDEMRALITGDSSGGEATGKRSLLDRAALAVGRTLRITKSPETMRSLSRRWMPIGKHVVIVGGGLVGLELAEFLAERERTVTVLEPGPHMGLPMAMPRRWAAVARASGHGVTLVRTAHVSEITVAAVRYTVSGAEPGESTAVEADDVIIASEVHSDTTLADQLRAAGLTVHVVGDAGTVGYIEGAMYTAHAVATAL</sequence>
<dbReference type="Gene3D" id="3.20.20.70">
    <property type="entry name" value="Aldolase class I"/>
    <property type="match status" value="1"/>
</dbReference>
<dbReference type="PANTHER" id="PTHR42917">
    <property type="entry name" value="2,4-DIENOYL-COA REDUCTASE"/>
    <property type="match status" value="1"/>
</dbReference>
<gene>
    <name evidence="12" type="ORF">UFOPK3376_02302</name>
</gene>
<dbReference type="InterPro" id="IPR001155">
    <property type="entry name" value="OxRdtase_FMN_N"/>
</dbReference>
<keyword evidence="5" id="KW-0288">FMN</keyword>
<dbReference type="Gene3D" id="3.50.50.60">
    <property type="entry name" value="FAD/NAD(P)-binding domain"/>
    <property type="match status" value="1"/>
</dbReference>
<dbReference type="CDD" id="cd02803">
    <property type="entry name" value="OYE_like_FMN_family"/>
    <property type="match status" value="1"/>
</dbReference>
<comment type="cofactor">
    <cofactor evidence="1">
        <name>FMN</name>
        <dbReference type="ChEBI" id="CHEBI:58210"/>
    </cofactor>
</comment>
<evidence type="ECO:0000313" key="12">
    <source>
        <dbReference type="EMBL" id="CAB4886415.1"/>
    </source>
</evidence>
<dbReference type="GO" id="GO:0010181">
    <property type="term" value="F:FMN binding"/>
    <property type="evidence" value="ECO:0007669"/>
    <property type="project" value="InterPro"/>
</dbReference>
<dbReference type="PANTHER" id="PTHR42917:SF2">
    <property type="entry name" value="2,4-DIENOYL-COA REDUCTASE [(2E)-ENOYL-COA-PRODUCING]"/>
    <property type="match status" value="1"/>
</dbReference>
<feature type="domain" description="FAD/NAD(P)-binding" evidence="11">
    <location>
        <begin position="393"/>
        <end position="480"/>
    </location>
</feature>
<dbReference type="Gene3D" id="3.40.50.720">
    <property type="entry name" value="NAD(P)-binding Rossmann-like Domain"/>
    <property type="match status" value="1"/>
</dbReference>
<evidence type="ECO:0000259" key="10">
    <source>
        <dbReference type="Pfam" id="PF00724"/>
    </source>
</evidence>
<organism evidence="12">
    <name type="scientific">freshwater metagenome</name>
    <dbReference type="NCBI Taxonomy" id="449393"/>
    <lineage>
        <taxon>unclassified sequences</taxon>
        <taxon>metagenomes</taxon>
        <taxon>ecological metagenomes</taxon>
    </lineage>
</organism>
<dbReference type="InterPro" id="IPR036188">
    <property type="entry name" value="FAD/NAD-bd_sf"/>
</dbReference>
<feature type="domain" description="NADH:flavin oxidoreductase/NADH oxidase N-terminal" evidence="10">
    <location>
        <begin position="7"/>
        <end position="358"/>
    </location>
</feature>
<keyword evidence="8" id="KW-0408">Iron</keyword>
<dbReference type="GO" id="GO:0016491">
    <property type="term" value="F:oxidoreductase activity"/>
    <property type="evidence" value="ECO:0007669"/>
    <property type="project" value="UniProtKB-KW"/>
</dbReference>
<keyword evidence="7" id="KW-0560">Oxidoreductase</keyword>
<evidence type="ECO:0000256" key="5">
    <source>
        <dbReference type="ARBA" id="ARBA00022643"/>
    </source>
</evidence>
<name>A0A6J7EZ09_9ZZZZ</name>
<feature type="domain" description="FAD/NAD(P)-binding" evidence="11">
    <location>
        <begin position="487"/>
        <end position="685"/>
    </location>
</feature>